<dbReference type="Pfam" id="PF00589">
    <property type="entry name" value="Phage_integrase"/>
    <property type="match status" value="1"/>
</dbReference>
<evidence type="ECO:0000313" key="4">
    <source>
        <dbReference type="Proteomes" id="UP001596227"/>
    </source>
</evidence>
<dbReference type="InterPro" id="IPR002104">
    <property type="entry name" value="Integrase_catalytic"/>
</dbReference>
<dbReference type="InterPro" id="IPR011010">
    <property type="entry name" value="DNA_brk_join_enz"/>
</dbReference>
<dbReference type="Proteomes" id="UP001596227">
    <property type="component" value="Unassembled WGS sequence"/>
</dbReference>
<keyword evidence="4" id="KW-1185">Reference proteome</keyword>
<evidence type="ECO:0000256" key="1">
    <source>
        <dbReference type="ARBA" id="ARBA00023172"/>
    </source>
</evidence>
<dbReference type="PROSITE" id="PS51898">
    <property type="entry name" value="TYR_RECOMBINASE"/>
    <property type="match status" value="1"/>
</dbReference>
<accession>A0ABW1UL83</accession>
<evidence type="ECO:0000259" key="2">
    <source>
        <dbReference type="PROSITE" id="PS51898"/>
    </source>
</evidence>
<dbReference type="EMBL" id="JBHSSB010000031">
    <property type="protein sequence ID" value="MFC6295781.1"/>
    <property type="molecule type" value="Genomic_DNA"/>
</dbReference>
<sequence>MRYHRQALFRNGVSNPDHFLLWNKEGRLPRSSSINTAYHQVQKKLGVEPKFSMHTLRHMLASLMVGSKDISLSYVSKYLGHASVLMTQKYYIGLLPEQVEVEAGKVAKVIAE</sequence>
<dbReference type="Gene3D" id="1.10.443.10">
    <property type="entry name" value="Intergrase catalytic core"/>
    <property type="match status" value="1"/>
</dbReference>
<dbReference type="InterPro" id="IPR013762">
    <property type="entry name" value="Integrase-like_cat_sf"/>
</dbReference>
<dbReference type="RefSeq" id="WP_223876939.1">
    <property type="nucleotide sequence ID" value="NZ_BJDH01000006.1"/>
</dbReference>
<reference evidence="4" key="1">
    <citation type="journal article" date="2019" name="Int. J. Syst. Evol. Microbiol.">
        <title>The Global Catalogue of Microorganisms (GCM) 10K type strain sequencing project: providing services to taxonomists for standard genome sequencing and annotation.</title>
        <authorList>
            <consortium name="The Broad Institute Genomics Platform"/>
            <consortium name="The Broad Institute Genome Sequencing Center for Infectious Disease"/>
            <person name="Wu L."/>
            <person name="Ma J."/>
        </authorList>
    </citation>
    <scope>NUCLEOTIDE SEQUENCE [LARGE SCALE GENOMIC DNA]</scope>
    <source>
        <strain evidence="4">CCM 8934</strain>
    </source>
</reference>
<comment type="caution">
    <text evidence="3">The sequence shown here is derived from an EMBL/GenBank/DDBJ whole genome shotgun (WGS) entry which is preliminary data.</text>
</comment>
<keyword evidence="1" id="KW-0233">DNA recombination</keyword>
<feature type="domain" description="Tyr recombinase" evidence="2">
    <location>
        <begin position="1"/>
        <end position="104"/>
    </location>
</feature>
<protein>
    <submittedName>
        <fullName evidence="3">Tyrosine-type recombinase/integrase</fullName>
    </submittedName>
</protein>
<organism evidence="3 4">
    <name type="scientific">Lactiplantibacillus daoliensis</name>
    <dbReference type="NCBI Taxonomy" id="2559916"/>
    <lineage>
        <taxon>Bacteria</taxon>
        <taxon>Bacillati</taxon>
        <taxon>Bacillota</taxon>
        <taxon>Bacilli</taxon>
        <taxon>Lactobacillales</taxon>
        <taxon>Lactobacillaceae</taxon>
        <taxon>Lactiplantibacillus</taxon>
    </lineage>
</organism>
<dbReference type="SUPFAM" id="SSF56349">
    <property type="entry name" value="DNA breaking-rejoining enzymes"/>
    <property type="match status" value="1"/>
</dbReference>
<name>A0ABW1UL83_9LACO</name>
<evidence type="ECO:0000313" key="3">
    <source>
        <dbReference type="EMBL" id="MFC6295781.1"/>
    </source>
</evidence>
<proteinExistence type="predicted"/>
<gene>
    <name evidence="3" type="ORF">ACFQH1_11265</name>
</gene>